<dbReference type="InterPro" id="IPR027484">
    <property type="entry name" value="PInositol-4-P-5-kinase_N"/>
</dbReference>
<dbReference type="SMART" id="SM00330">
    <property type="entry name" value="PIPKc"/>
    <property type="match status" value="1"/>
</dbReference>
<reference evidence="3" key="1">
    <citation type="submission" date="2022-10" db="EMBL/GenBank/DDBJ databases">
        <title>Determination and structural analysis of whole genome sequence of Sarocladium strictum F4-1.</title>
        <authorList>
            <person name="Hu L."/>
            <person name="Jiang Y."/>
        </authorList>
    </citation>
    <scope>NUCLEOTIDE SEQUENCE</scope>
    <source>
        <strain evidence="3">F4-1</strain>
    </source>
</reference>
<dbReference type="InterPro" id="IPR002498">
    <property type="entry name" value="PInositol-4-P-4/5-kinase_core"/>
</dbReference>
<dbReference type="Proteomes" id="UP001175261">
    <property type="component" value="Unassembled WGS sequence"/>
</dbReference>
<dbReference type="PROSITE" id="PS51455">
    <property type="entry name" value="PIPK"/>
    <property type="match status" value="1"/>
</dbReference>
<evidence type="ECO:0000259" key="2">
    <source>
        <dbReference type="PROSITE" id="PS51455"/>
    </source>
</evidence>
<comment type="caution">
    <text evidence="3">The sequence shown here is derived from an EMBL/GenBank/DDBJ whole genome shotgun (WGS) entry which is preliminary data.</text>
</comment>
<sequence>MKIRASRISASIARAIVHPPATRRRLLALILTFFRFFRLYLTRFHAADFATLREEAWGFDEDAYRASFAASERAGRRERRGKGKQTSEEGEEELVPVGDLGYSGSTFFATADKKFLIKSLPRAFEYEFFRKDLFFPYLAHMTQEPQSLLVRITDMVYSPQPSLGGMLGFAPTHHIVMENLLHGQETAEHEEEGERSGSSWETYDLKPSDYFFPERDLANGKLAPESVKAKLIDEFPDKVRVKEADKKLLMEQLKSDTNILASHKAVDYSLFLVRYPGPNRRGAGQQDILTPVGSDRGNSWRSGIDDVDGQWTYRCIVLDFFWAKHKTRAKIMTMLVGLLNLVAKKGPMSITAEEGEYRSRFLKMVDEMVVVA</sequence>
<gene>
    <name evidence="3" type="ORF">NLU13_0979</name>
</gene>
<name>A0AA39GQ31_SARSR</name>
<evidence type="ECO:0000256" key="1">
    <source>
        <dbReference type="PROSITE-ProRule" id="PRU00781"/>
    </source>
</evidence>
<dbReference type="GO" id="GO:0046854">
    <property type="term" value="P:phosphatidylinositol phosphate biosynthetic process"/>
    <property type="evidence" value="ECO:0007669"/>
    <property type="project" value="TreeGrafter"/>
</dbReference>
<keyword evidence="1" id="KW-0067">ATP-binding</keyword>
<protein>
    <recommendedName>
        <fullName evidence="2">PIPK domain-containing protein</fullName>
    </recommendedName>
</protein>
<feature type="domain" description="PIPK" evidence="2">
    <location>
        <begin position="1"/>
        <end position="372"/>
    </location>
</feature>
<dbReference type="InterPro" id="IPR027483">
    <property type="entry name" value="PInositol-4-P-4/5-kinase_C_sf"/>
</dbReference>
<dbReference type="GO" id="GO:0005886">
    <property type="term" value="C:plasma membrane"/>
    <property type="evidence" value="ECO:0007669"/>
    <property type="project" value="TreeGrafter"/>
</dbReference>
<proteinExistence type="predicted"/>
<dbReference type="PANTHER" id="PTHR23086:SF126">
    <property type="entry name" value="PIPK DOMAIN-CONTAINING PROTEIN"/>
    <property type="match status" value="1"/>
</dbReference>
<dbReference type="Gene3D" id="3.30.800.10">
    <property type="entry name" value="Phosphatidylinositol Phosphate Kinase II Beta"/>
    <property type="match status" value="1"/>
</dbReference>
<dbReference type="Pfam" id="PF01504">
    <property type="entry name" value="PIP5K"/>
    <property type="match status" value="1"/>
</dbReference>
<dbReference type="InterPro" id="IPR023610">
    <property type="entry name" value="PInositol-4/5-P-5/4-kinase"/>
</dbReference>
<dbReference type="SUPFAM" id="SSF56104">
    <property type="entry name" value="SAICAR synthase-like"/>
    <property type="match status" value="1"/>
</dbReference>
<dbReference type="EMBL" id="JAPDFR010000001">
    <property type="protein sequence ID" value="KAK0391478.1"/>
    <property type="molecule type" value="Genomic_DNA"/>
</dbReference>
<dbReference type="PANTHER" id="PTHR23086">
    <property type="entry name" value="PHOSPHATIDYLINOSITOL-4-PHOSPHATE 5-KINASE"/>
    <property type="match status" value="1"/>
</dbReference>
<evidence type="ECO:0000313" key="4">
    <source>
        <dbReference type="Proteomes" id="UP001175261"/>
    </source>
</evidence>
<accession>A0AA39GQ31</accession>
<dbReference type="GO" id="GO:0016308">
    <property type="term" value="F:1-phosphatidylinositol-4-phosphate 5-kinase activity"/>
    <property type="evidence" value="ECO:0007669"/>
    <property type="project" value="TreeGrafter"/>
</dbReference>
<keyword evidence="4" id="KW-1185">Reference proteome</keyword>
<keyword evidence="1" id="KW-0418">Kinase</keyword>
<evidence type="ECO:0000313" key="3">
    <source>
        <dbReference type="EMBL" id="KAK0391478.1"/>
    </source>
</evidence>
<dbReference type="AlphaFoldDB" id="A0AA39GQ31"/>
<dbReference type="Gene3D" id="3.30.810.10">
    <property type="entry name" value="2-Layer Sandwich"/>
    <property type="match status" value="1"/>
</dbReference>
<keyword evidence="1" id="KW-0547">Nucleotide-binding</keyword>
<dbReference type="GO" id="GO:0005524">
    <property type="term" value="F:ATP binding"/>
    <property type="evidence" value="ECO:0007669"/>
    <property type="project" value="UniProtKB-UniRule"/>
</dbReference>
<keyword evidence="1" id="KW-0808">Transferase</keyword>
<organism evidence="3 4">
    <name type="scientific">Sarocladium strictum</name>
    <name type="common">Black bundle disease fungus</name>
    <name type="synonym">Acremonium strictum</name>
    <dbReference type="NCBI Taxonomy" id="5046"/>
    <lineage>
        <taxon>Eukaryota</taxon>
        <taxon>Fungi</taxon>
        <taxon>Dikarya</taxon>
        <taxon>Ascomycota</taxon>
        <taxon>Pezizomycotina</taxon>
        <taxon>Sordariomycetes</taxon>
        <taxon>Hypocreomycetidae</taxon>
        <taxon>Hypocreales</taxon>
        <taxon>Sarocladiaceae</taxon>
        <taxon>Sarocladium</taxon>
    </lineage>
</organism>